<evidence type="ECO:0000256" key="1">
    <source>
        <dbReference type="SAM" id="Coils"/>
    </source>
</evidence>
<accession>A0A1Z4V2B0</accession>
<feature type="coiled-coil region" evidence="1">
    <location>
        <begin position="32"/>
        <end position="59"/>
    </location>
</feature>
<evidence type="ECO:0000313" key="2">
    <source>
        <dbReference type="EMBL" id="BAZ85617.1"/>
    </source>
</evidence>
<keyword evidence="1" id="KW-0175">Coiled coil</keyword>
<protein>
    <submittedName>
        <fullName evidence="2">Uncharacterized protein</fullName>
    </submittedName>
</protein>
<dbReference type="OrthoDB" id="161134at2"/>
<gene>
    <name evidence="2" type="ORF">NIES806_18210</name>
</gene>
<proteinExistence type="predicted"/>
<dbReference type="EMBL" id="AP018316">
    <property type="protein sequence ID" value="BAZ85617.1"/>
    <property type="molecule type" value="Genomic_DNA"/>
</dbReference>
<keyword evidence="3" id="KW-1185">Reference proteome</keyword>
<dbReference type="KEGG" id="dcm:NIES806_18210"/>
<name>A0A1Z4V2B0_9CYAN</name>
<dbReference type="Proteomes" id="UP000218702">
    <property type="component" value="Chromosome"/>
</dbReference>
<reference evidence="2 3" key="1">
    <citation type="submission" date="2017-06" db="EMBL/GenBank/DDBJ databases">
        <title>Genome sequencing of cyanobaciteial culture collection at National Institute for Environmental Studies (NIES).</title>
        <authorList>
            <person name="Hirose Y."/>
            <person name="Shimura Y."/>
            <person name="Fujisawa T."/>
            <person name="Nakamura Y."/>
            <person name="Kawachi M."/>
        </authorList>
    </citation>
    <scope>NUCLEOTIDE SEQUENCE [LARGE SCALE GENOMIC DNA]</scope>
    <source>
        <strain evidence="2 3">NIES-806</strain>
    </source>
</reference>
<evidence type="ECO:0000313" key="3">
    <source>
        <dbReference type="Proteomes" id="UP000218702"/>
    </source>
</evidence>
<dbReference type="RefSeq" id="WP_096666531.1">
    <property type="nucleotide sequence ID" value="NZ_AP018316.1"/>
</dbReference>
<organism evidence="2 3">
    <name type="scientific">Dolichospermum compactum NIES-806</name>
    <dbReference type="NCBI Taxonomy" id="1973481"/>
    <lineage>
        <taxon>Bacteria</taxon>
        <taxon>Bacillati</taxon>
        <taxon>Cyanobacteriota</taxon>
        <taxon>Cyanophyceae</taxon>
        <taxon>Nostocales</taxon>
        <taxon>Aphanizomenonaceae</taxon>
        <taxon>Dolichospermum</taxon>
        <taxon>Dolichospermum compactum</taxon>
    </lineage>
</organism>
<sequence>MNTLEKLELLSENCSDNTELERIIGQLLNVILTRHRQKLATYNLDIDNFEKKYELTSEQFVEQFNSGNLGDEMDFFEWFGLCELRKDILTKIHKLEQAL</sequence>
<dbReference type="AlphaFoldDB" id="A0A1Z4V2B0"/>